<dbReference type="SUPFAM" id="SSF53474">
    <property type="entry name" value="alpha/beta-Hydrolases"/>
    <property type="match status" value="1"/>
</dbReference>
<dbReference type="GeneID" id="9619508"/>
<gene>
    <name evidence="3" type="ORF">VOLCADRAFT_90617</name>
</gene>
<feature type="compositionally biased region" description="Pro residues" evidence="1">
    <location>
        <begin position="21"/>
        <end position="35"/>
    </location>
</feature>
<feature type="compositionally biased region" description="Gly residues" evidence="1">
    <location>
        <begin position="1086"/>
        <end position="1098"/>
    </location>
</feature>
<dbReference type="Gene3D" id="3.40.50.1820">
    <property type="entry name" value="alpha/beta hydrolase"/>
    <property type="match status" value="1"/>
</dbReference>
<evidence type="ECO:0000256" key="2">
    <source>
        <dbReference type="SAM" id="SignalP"/>
    </source>
</evidence>
<name>D8TUW2_VOLCA</name>
<organism evidence="4">
    <name type="scientific">Volvox carteri f. nagariensis</name>
    <dbReference type="NCBI Taxonomy" id="3068"/>
    <lineage>
        <taxon>Eukaryota</taxon>
        <taxon>Viridiplantae</taxon>
        <taxon>Chlorophyta</taxon>
        <taxon>core chlorophytes</taxon>
        <taxon>Chlorophyceae</taxon>
        <taxon>CS clade</taxon>
        <taxon>Chlamydomonadales</taxon>
        <taxon>Volvocaceae</taxon>
        <taxon>Volvox</taxon>
    </lineage>
</organism>
<dbReference type="KEGG" id="vcn:VOLCADRAFT_90617"/>
<evidence type="ECO:0008006" key="5">
    <source>
        <dbReference type="Google" id="ProtNLM"/>
    </source>
</evidence>
<dbReference type="InterPro" id="IPR029058">
    <property type="entry name" value="AB_hydrolase_fold"/>
</dbReference>
<sequence length="1237" mass="128146">MLLARSLLPAVAAVAAAALPPGGPTTATPPPPPRPAGVAARGGCPELENNDGVNPVPLIAVAGNCGCGADAATGDVADGLLLLLLLLLVVVVVLAPAGGGESCKLPSSTAMAAAAAAISGESAAEANLERRRVGDTMCRMDANRSSSLYTGVGGRTQETGEASRLTRGRTTWPPAVGTCGLWSCEVIIQFSSAFGRRGLRTSDGTEAYADPVRLSRVTTPVLFMCGDRDRMCPPQGAAATCALFTGSRCARFVEIGPAYGTRDHYGHFDILMGRRVEQEVFPLLTAWLDEHDTDAVQPTATDYGVPRQQLMQQQQRTELTLLEPHFHRALGGMPMLPSQESINHHNRFTRDIRSGPGQKVRRDDNGTDEDRGDCSHGDGGAAVGQALANLFPNLKRILFAGAAAGCELGAGVRPGGYGGLHGRGGGDGTGAASAVPPLRALLAPQALLEHLAAALAAGGGGGGRDGVVSCCAAQVCSGGGGGGASMSSTATGLQALVVDYAQPSIDPFEAELLDPQFARLPLLLLDFRGLAAAAAVAAAAADKNGSGGCAAAAAAQHPILRQSPMQHPIVTAPPPPPPLLLQLASLELRGVAVQPGLLTGLRELTRLTKLVLSVSCSRPYEPYLKRLAHLHLFLHVPTAAAARQLSATAAVAAAAAGGTTVAVGGMQRNYIRGGGGAGAGGGFEDVDVNAPDCTAVQLAAAVSQCRGLVSLGLPGEGVDSGQMPAVLQALPRLTRLETRQFGSWDLPHPHTSIRSLTLSMTWPSYLAHLLPNLPVLQHLRADMYIHAEGDYCGGGGRRRGRRRRGGDDDGGCSGVEQLYDDLLAVTSGLRGVCDVELQLSVMRSEPWEWSRVVRLLAGVRGLRGLTLRMPHRDSGPPLGTQHFSSLCRQLTSLRRLTLLLAHPNCSKLNAKALKVGRSLGRWVIDWVGQAAECLKAAAGMSTTGPVAAAAAAAAPHQDPFDAAAAGDEMNCGRRTGRSGKYDKKYMRESSTGCGSCGAGGTARQRSARREAAEVRQRRRRRRQEPSCLDDGGRGGGSCTGENCAPPLPPYGSAPWAVLEAARGLRDRTGLPPPRPLRPQQPTNRQRGGGGGGGGGGSTTSGSESNSPDGSDRGGSFHTDNSTDEDEDTAREEQCAPLSRSAPSLHRSGSDYSDYEGCRGGGGGGGRDGGTGTGSSCSGRLAACRSAVEIQVDFLTVREVAGLNAVLRREGGLRPVRVRAGLHPPWVWADMADSLLDG</sequence>
<dbReference type="RefSeq" id="XP_002950113.1">
    <property type="nucleotide sequence ID" value="XM_002950067.1"/>
</dbReference>
<protein>
    <recommendedName>
        <fullName evidence="5">Serine aminopeptidase S33 domain-containing protein</fullName>
    </recommendedName>
</protein>
<accession>D8TUW2</accession>
<feature type="region of interest" description="Disordered" evidence="1">
    <location>
        <begin position="347"/>
        <end position="377"/>
    </location>
</feature>
<proteinExistence type="predicted"/>
<evidence type="ECO:0000256" key="1">
    <source>
        <dbReference type="SAM" id="MobiDB-lite"/>
    </source>
</evidence>
<evidence type="ECO:0000313" key="3">
    <source>
        <dbReference type="EMBL" id="EFJ48781.1"/>
    </source>
</evidence>
<dbReference type="AlphaFoldDB" id="D8TUW2"/>
<feature type="chain" id="PRO_5003123911" description="Serine aminopeptidase S33 domain-containing protein" evidence="2">
    <location>
        <begin position="19"/>
        <end position="1237"/>
    </location>
</feature>
<feature type="region of interest" description="Disordered" evidence="1">
    <location>
        <begin position="149"/>
        <end position="168"/>
    </location>
</feature>
<dbReference type="PANTHER" id="PTHR31535:SF3">
    <property type="entry name" value="REGULATORY PROTEIN ZESTE"/>
    <property type="match status" value="1"/>
</dbReference>
<dbReference type="SUPFAM" id="SSF52047">
    <property type="entry name" value="RNI-like"/>
    <property type="match status" value="1"/>
</dbReference>
<dbReference type="OrthoDB" id="9974421at2759"/>
<keyword evidence="2" id="KW-0732">Signal</keyword>
<feature type="compositionally biased region" description="Basic and acidic residues" evidence="1">
    <location>
        <begin position="360"/>
        <end position="376"/>
    </location>
</feature>
<feature type="signal peptide" evidence="2">
    <location>
        <begin position="1"/>
        <end position="18"/>
    </location>
</feature>
<keyword evidence="4" id="KW-1185">Reference proteome</keyword>
<feature type="region of interest" description="Disordered" evidence="1">
    <location>
        <begin position="19"/>
        <end position="41"/>
    </location>
</feature>
<dbReference type="Proteomes" id="UP000001058">
    <property type="component" value="Unassembled WGS sequence"/>
</dbReference>
<dbReference type="PANTHER" id="PTHR31535">
    <property type="match status" value="1"/>
</dbReference>
<dbReference type="InParanoid" id="D8TUW2"/>
<feature type="region of interest" description="Disordered" evidence="1">
    <location>
        <begin position="989"/>
        <end position="1040"/>
    </location>
</feature>
<reference evidence="3 4" key="1">
    <citation type="journal article" date="2010" name="Science">
        <title>Genomic analysis of organismal complexity in the multicellular green alga Volvox carteri.</title>
        <authorList>
            <person name="Prochnik S.E."/>
            <person name="Umen J."/>
            <person name="Nedelcu A.M."/>
            <person name="Hallmann A."/>
            <person name="Miller S.M."/>
            <person name="Nishii I."/>
            <person name="Ferris P."/>
            <person name="Kuo A."/>
            <person name="Mitros T."/>
            <person name="Fritz-Laylin L.K."/>
            <person name="Hellsten U."/>
            <person name="Chapman J."/>
            <person name="Simakov O."/>
            <person name="Rensing S.A."/>
            <person name="Terry A."/>
            <person name="Pangilinan J."/>
            <person name="Kapitonov V."/>
            <person name="Jurka J."/>
            <person name="Salamov A."/>
            <person name="Shapiro H."/>
            <person name="Schmutz J."/>
            <person name="Grimwood J."/>
            <person name="Lindquist E."/>
            <person name="Lucas S."/>
            <person name="Grigoriev I.V."/>
            <person name="Schmitt R."/>
            <person name="Kirk D."/>
            <person name="Rokhsar D.S."/>
        </authorList>
    </citation>
    <scope>NUCLEOTIDE SEQUENCE [LARGE SCALE GENOMIC DNA]</scope>
    <source>
        <strain evidence="4">f. Nagariensis / Eve</strain>
    </source>
</reference>
<feature type="region of interest" description="Disordered" evidence="1">
    <location>
        <begin position="1065"/>
        <end position="1152"/>
    </location>
</feature>
<dbReference type="EMBL" id="GL378338">
    <property type="protein sequence ID" value="EFJ48781.1"/>
    <property type="molecule type" value="Genomic_DNA"/>
</dbReference>
<dbReference type="STRING" id="3068.D8TUW2"/>
<evidence type="ECO:0000313" key="4">
    <source>
        <dbReference type="Proteomes" id="UP000001058"/>
    </source>
</evidence>